<organism evidence="1 2">
    <name type="scientific">Isoptericola hypogeus</name>
    <dbReference type="NCBI Taxonomy" id="300179"/>
    <lineage>
        <taxon>Bacteria</taxon>
        <taxon>Bacillati</taxon>
        <taxon>Actinomycetota</taxon>
        <taxon>Actinomycetes</taxon>
        <taxon>Micrococcales</taxon>
        <taxon>Promicromonosporaceae</taxon>
        <taxon>Isoptericola</taxon>
    </lineage>
</organism>
<protein>
    <recommendedName>
        <fullName evidence="3">ASCH domain-containing protein</fullName>
    </recommendedName>
</protein>
<comment type="caution">
    <text evidence="1">The sequence shown here is derived from an EMBL/GenBank/DDBJ whole genome shotgun (WGS) entry which is preliminary data.</text>
</comment>
<dbReference type="Proteomes" id="UP001501138">
    <property type="component" value="Unassembled WGS sequence"/>
</dbReference>
<keyword evidence="2" id="KW-1185">Reference proteome</keyword>
<sequence>MTSPTIRARIPVLIARRRRSAGAWSSESASWPARTTFTSDDVWVDGLSLAAVAASGETPIVVTGRTKGCVLLVHVDVVVPRLGRTPRQVWVDADLSHGAVRVEHARALGHHTDRLARWAVRSAYRESGHDPVRLPEDLGWGDVVAVPCLADLTVSDVAL</sequence>
<evidence type="ECO:0008006" key="3">
    <source>
        <dbReference type="Google" id="ProtNLM"/>
    </source>
</evidence>
<evidence type="ECO:0000313" key="1">
    <source>
        <dbReference type="EMBL" id="GAA1722533.1"/>
    </source>
</evidence>
<dbReference type="RefSeq" id="WP_344247740.1">
    <property type="nucleotide sequence ID" value="NZ_BAAAPM010000003.1"/>
</dbReference>
<dbReference type="EMBL" id="BAAAPM010000003">
    <property type="protein sequence ID" value="GAA1722533.1"/>
    <property type="molecule type" value="Genomic_DNA"/>
</dbReference>
<name>A0ABN2JCI1_9MICO</name>
<accession>A0ABN2JCI1</accession>
<proteinExistence type="predicted"/>
<gene>
    <name evidence="1" type="ORF">GCM10009809_17860</name>
</gene>
<reference evidence="1 2" key="1">
    <citation type="journal article" date="2019" name="Int. J. Syst. Evol. Microbiol.">
        <title>The Global Catalogue of Microorganisms (GCM) 10K type strain sequencing project: providing services to taxonomists for standard genome sequencing and annotation.</title>
        <authorList>
            <consortium name="The Broad Institute Genomics Platform"/>
            <consortium name="The Broad Institute Genome Sequencing Center for Infectious Disease"/>
            <person name="Wu L."/>
            <person name="Ma J."/>
        </authorList>
    </citation>
    <scope>NUCLEOTIDE SEQUENCE [LARGE SCALE GENOMIC DNA]</scope>
    <source>
        <strain evidence="1 2">JCM 15589</strain>
    </source>
</reference>
<evidence type="ECO:0000313" key="2">
    <source>
        <dbReference type="Proteomes" id="UP001501138"/>
    </source>
</evidence>